<feature type="compositionally biased region" description="Polar residues" evidence="10">
    <location>
        <begin position="231"/>
        <end position="241"/>
    </location>
</feature>
<comment type="subcellular location">
    <subcellularLocation>
        <location evidence="1">Membrane</location>
        <topology evidence="1">Multi-pass membrane protein</topology>
    </subcellularLocation>
</comment>
<dbReference type="GeneID" id="112495267"/>
<keyword evidence="3 9" id="KW-0812">Transmembrane</keyword>
<dbReference type="PANTHER" id="PTHR24243:SF230">
    <property type="entry name" value="G-PROTEIN COUPLED RECEPTORS FAMILY 1 PROFILE DOMAIN-CONTAINING PROTEIN"/>
    <property type="match status" value="1"/>
</dbReference>
<dbReference type="GO" id="GO:0004930">
    <property type="term" value="F:G protein-coupled receptor activity"/>
    <property type="evidence" value="ECO:0007669"/>
    <property type="project" value="UniProtKB-KW"/>
</dbReference>
<evidence type="ECO:0000256" key="4">
    <source>
        <dbReference type="ARBA" id="ARBA00022989"/>
    </source>
</evidence>
<keyword evidence="5 9" id="KW-0297">G-protein coupled receptor</keyword>
<feature type="transmembrane region" description="Helical" evidence="11">
    <location>
        <begin position="27"/>
        <end position="46"/>
    </location>
</feature>
<dbReference type="PANTHER" id="PTHR24243">
    <property type="entry name" value="G-PROTEIN COUPLED RECEPTOR"/>
    <property type="match status" value="1"/>
</dbReference>
<dbReference type="RefSeq" id="XP_024946906.1">
    <property type="nucleotide sequence ID" value="XM_025091138.1"/>
</dbReference>
<feature type="transmembrane region" description="Helical" evidence="11">
    <location>
        <begin position="92"/>
        <end position="113"/>
    </location>
</feature>
<dbReference type="GO" id="GO:0007218">
    <property type="term" value="P:neuropeptide signaling pathway"/>
    <property type="evidence" value="ECO:0007669"/>
    <property type="project" value="UniProtKB-KW"/>
</dbReference>
<evidence type="ECO:0000256" key="9">
    <source>
        <dbReference type="RuleBase" id="RU000688"/>
    </source>
</evidence>
<dbReference type="GO" id="GO:0005886">
    <property type="term" value="C:plasma membrane"/>
    <property type="evidence" value="ECO:0007669"/>
    <property type="project" value="TreeGrafter"/>
</dbReference>
<evidence type="ECO:0000313" key="14">
    <source>
        <dbReference type="RefSeq" id="XP_024946906.1"/>
    </source>
</evidence>
<evidence type="ECO:0000256" key="10">
    <source>
        <dbReference type="SAM" id="MobiDB-lite"/>
    </source>
</evidence>
<dbReference type="PROSITE" id="PS50262">
    <property type="entry name" value="G_PROTEIN_RECEP_F1_2"/>
    <property type="match status" value="1"/>
</dbReference>
<keyword evidence="14" id="KW-0527">Neuropeptide</keyword>
<evidence type="ECO:0000256" key="1">
    <source>
        <dbReference type="ARBA" id="ARBA00004141"/>
    </source>
</evidence>
<evidence type="ECO:0000256" key="2">
    <source>
        <dbReference type="ARBA" id="ARBA00010663"/>
    </source>
</evidence>
<dbReference type="Pfam" id="PF00001">
    <property type="entry name" value="7tm_1"/>
    <property type="match status" value="1"/>
</dbReference>
<dbReference type="PRINTS" id="PR00237">
    <property type="entry name" value="GPCRRHODOPSN"/>
</dbReference>
<evidence type="ECO:0000256" key="5">
    <source>
        <dbReference type="ARBA" id="ARBA00023040"/>
    </source>
</evidence>
<feature type="transmembrane region" description="Helical" evidence="11">
    <location>
        <begin position="194"/>
        <end position="213"/>
    </location>
</feature>
<keyword evidence="7 9" id="KW-0675">Receptor</keyword>
<dbReference type="CDD" id="cd14978">
    <property type="entry name" value="7tmA_FMRFamide_R-like"/>
    <property type="match status" value="1"/>
</dbReference>
<evidence type="ECO:0000256" key="3">
    <source>
        <dbReference type="ARBA" id="ARBA00022692"/>
    </source>
</evidence>
<accession>A0AAJ7RTS1</accession>
<feature type="transmembrane region" description="Helical" evidence="11">
    <location>
        <begin position="55"/>
        <end position="77"/>
    </location>
</feature>
<evidence type="ECO:0000313" key="13">
    <source>
        <dbReference type="Proteomes" id="UP000694920"/>
    </source>
</evidence>
<comment type="similarity">
    <text evidence="2 9">Belongs to the G-protein coupled receptor 1 family.</text>
</comment>
<keyword evidence="6 11" id="KW-0472">Membrane</keyword>
<dbReference type="AlphaFoldDB" id="A0AAJ7RTS1"/>
<dbReference type="InterPro" id="IPR017452">
    <property type="entry name" value="GPCR_Rhodpsn_7TM"/>
</dbReference>
<name>A0AAJ7RTS1_CEPCN</name>
<feature type="transmembrane region" description="Helical" evidence="11">
    <location>
        <begin position="134"/>
        <end position="155"/>
    </location>
</feature>
<dbReference type="InterPro" id="IPR000276">
    <property type="entry name" value="GPCR_Rhodpsn"/>
</dbReference>
<dbReference type="KEGG" id="ccin:112495267"/>
<organism evidence="13 14">
    <name type="scientific">Cephus cinctus</name>
    <name type="common">Wheat stem sawfly</name>
    <dbReference type="NCBI Taxonomy" id="211228"/>
    <lineage>
        <taxon>Eukaryota</taxon>
        <taxon>Metazoa</taxon>
        <taxon>Ecdysozoa</taxon>
        <taxon>Arthropoda</taxon>
        <taxon>Hexapoda</taxon>
        <taxon>Insecta</taxon>
        <taxon>Pterygota</taxon>
        <taxon>Neoptera</taxon>
        <taxon>Endopterygota</taxon>
        <taxon>Hymenoptera</taxon>
        <taxon>Cephoidea</taxon>
        <taxon>Cephidae</taxon>
        <taxon>Cephus</taxon>
    </lineage>
</organism>
<sequence>MTTKKLESETGIAEQVMHGLQMYYTPILVYLGVLGNCLSVCVLLSAEMRRSSSSFYLAAIAISDTGFLVALFVVWLGLVDVGLFNQQGFCQFFIYLTTLCSFLSVWFVVAFTVERFIVVRYPLRRQSMCTTTRAKTVLLGLTILGLVLCSPVLLFSSSRPSSETRHNATALCHLADEWEDWASIFNVADTLTTFVLPFSVIALLNAQIAQAVWRLARIRRAMISSVLRNAKPSSSLNSSVPQPHPRLHSRPRNSSISLESSCAQAASAITANSLTVDVNPTSNSKEAGFPRNDTTVIVNSIKSTQSSAAVAVASQTKVTKMLLVVSTVFLLFNLPAYAMRVRAFLEVRSLKGSANETGINIMN</sequence>
<evidence type="ECO:0000256" key="6">
    <source>
        <dbReference type="ARBA" id="ARBA00023136"/>
    </source>
</evidence>
<evidence type="ECO:0000256" key="7">
    <source>
        <dbReference type="ARBA" id="ARBA00023170"/>
    </source>
</evidence>
<feature type="domain" description="G-protein coupled receptors family 1 profile" evidence="12">
    <location>
        <begin position="35"/>
        <end position="363"/>
    </location>
</feature>
<keyword evidence="13" id="KW-1185">Reference proteome</keyword>
<protein>
    <submittedName>
        <fullName evidence="14">Neuropeptides B/W receptor type 2</fullName>
    </submittedName>
</protein>
<evidence type="ECO:0000256" key="11">
    <source>
        <dbReference type="SAM" id="Phobius"/>
    </source>
</evidence>
<evidence type="ECO:0000256" key="8">
    <source>
        <dbReference type="ARBA" id="ARBA00023224"/>
    </source>
</evidence>
<feature type="region of interest" description="Disordered" evidence="10">
    <location>
        <begin position="231"/>
        <end position="253"/>
    </location>
</feature>
<keyword evidence="4 11" id="KW-1133">Transmembrane helix</keyword>
<dbReference type="Proteomes" id="UP000694920">
    <property type="component" value="Unplaced"/>
</dbReference>
<dbReference type="PROSITE" id="PS00237">
    <property type="entry name" value="G_PROTEIN_RECEP_F1_1"/>
    <property type="match status" value="1"/>
</dbReference>
<feature type="transmembrane region" description="Helical" evidence="11">
    <location>
        <begin position="321"/>
        <end position="339"/>
    </location>
</feature>
<proteinExistence type="inferred from homology"/>
<dbReference type="SUPFAM" id="SSF81321">
    <property type="entry name" value="Family A G protein-coupled receptor-like"/>
    <property type="match status" value="1"/>
</dbReference>
<keyword evidence="8 9" id="KW-0807">Transducer</keyword>
<reference evidence="14" key="1">
    <citation type="submission" date="2025-08" db="UniProtKB">
        <authorList>
            <consortium name="RefSeq"/>
        </authorList>
    </citation>
    <scope>IDENTIFICATION</scope>
</reference>
<evidence type="ECO:0000259" key="12">
    <source>
        <dbReference type="PROSITE" id="PS50262"/>
    </source>
</evidence>
<gene>
    <name evidence="14" type="primary">LOC112495267</name>
</gene>
<dbReference type="Gene3D" id="1.20.1070.10">
    <property type="entry name" value="Rhodopsin 7-helix transmembrane proteins"/>
    <property type="match status" value="1"/>
</dbReference>